<evidence type="ECO:0000256" key="1">
    <source>
        <dbReference type="ARBA" id="ARBA00004225"/>
    </source>
</evidence>
<organism evidence="16">
    <name type="scientific">Nemotelus notatus</name>
    <dbReference type="NCBI Taxonomy" id="2719078"/>
    <lineage>
        <taxon>Eukaryota</taxon>
        <taxon>Metazoa</taxon>
        <taxon>Ecdysozoa</taxon>
        <taxon>Arthropoda</taxon>
        <taxon>Hexapoda</taxon>
        <taxon>Insecta</taxon>
        <taxon>Pterygota</taxon>
        <taxon>Neoptera</taxon>
        <taxon>Endopterygota</taxon>
        <taxon>Diptera</taxon>
        <taxon>Brachycera</taxon>
        <taxon>Stratiomyomorpha</taxon>
        <taxon>Stratiomyidae</taxon>
        <taxon>Nemotelinae</taxon>
        <taxon>Nemotelus</taxon>
    </lineage>
</organism>
<feature type="transmembrane region" description="Helical" evidence="15">
    <location>
        <begin position="90"/>
        <end position="111"/>
    </location>
</feature>
<evidence type="ECO:0000256" key="7">
    <source>
        <dbReference type="ARBA" id="ARBA00022692"/>
    </source>
</evidence>
<evidence type="ECO:0000256" key="15">
    <source>
        <dbReference type="RuleBase" id="RU004430"/>
    </source>
</evidence>
<keyword evidence="12 15" id="KW-0496">Mitochondrion</keyword>
<evidence type="ECO:0000256" key="10">
    <source>
        <dbReference type="ARBA" id="ARBA00022989"/>
    </source>
</evidence>
<keyword evidence="9 15" id="KW-0249">Electron transport</keyword>
<dbReference type="EC" id="7.1.1.2" evidence="3 15"/>
<dbReference type="PANTHER" id="PTHR11435">
    <property type="entry name" value="NADH UBIQUINONE OXIDOREDUCTASE SUBUNIT ND6"/>
    <property type="match status" value="1"/>
</dbReference>
<feature type="transmembrane region" description="Helical" evidence="15">
    <location>
        <begin position="49"/>
        <end position="69"/>
    </location>
</feature>
<dbReference type="PANTHER" id="PTHR11435:SF1">
    <property type="entry name" value="NADH-UBIQUINONE OXIDOREDUCTASE CHAIN 6"/>
    <property type="match status" value="1"/>
</dbReference>
<keyword evidence="5 15" id="KW-0813">Transport</keyword>
<keyword evidence="6 15" id="KW-0679">Respiratory chain</keyword>
<dbReference type="GO" id="GO:0031966">
    <property type="term" value="C:mitochondrial membrane"/>
    <property type="evidence" value="ECO:0007669"/>
    <property type="project" value="UniProtKB-SubCell"/>
</dbReference>
<evidence type="ECO:0000256" key="8">
    <source>
        <dbReference type="ARBA" id="ARBA00022967"/>
    </source>
</evidence>
<comment type="similarity">
    <text evidence="2 15">Belongs to the complex I subunit 6 family.</text>
</comment>
<gene>
    <name evidence="16" type="primary">nad6</name>
</gene>
<evidence type="ECO:0000256" key="12">
    <source>
        <dbReference type="ARBA" id="ARBA00023128"/>
    </source>
</evidence>
<keyword evidence="10 15" id="KW-1133">Transmembrane helix</keyword>
<keyword evidence="11 15" id="KW-0520">NAD</keyword>
<accession>A0A7D7ADM0</accession>
<keyword evidence="15" id="KW-0830">Ubiquinone</keyword>
<evidence type="ECO:0000256" key="14">
    <source>
        <dbReference type="ARBA" id="ARBA00049551"/>
    </source>
</evidence>
<keyword evidence="13 15" id="KW-0472">Membrane</keyword>
<comment type="catalytic activity">
    <reaction evidence="14 15">
        <text>a ubiquinone + NADH + 5 H(+)(in) = a ubiquinol + NAD(+) + 4 H(+)(out)</text>
        <dbReference type="Rhea" id="RHEA:29091"/>
        <dbReference type="Rhea" id="RHEA-COMP:9565"/>
        <dbReference type="Rhea" id="RHEA-COMP:9566"/>
        <dbReference type="ChEBI" id="CHEBI:15378"/>
        <dbReference type="ChEBI" id="CHEBI:16389"/>
        <dbReference type="ChEBI" id="CHEBI:17976"/>
        <dbReference type="ChEBI" id="CHEBI:57540"/>
        <dbReference type="ChEBI" id="CHEBI:57945"/>
        <dbReference type="EC" id="7.1.1.2"/>
    </reaction>
</comment>
<evidence type="ECO:0000256" key="9">
    <source>
        <dbReference type="ARBA" id="ARBA00022982"/>
    </source>
</evidence>
<evidence type="ECO:0000313" key="16">
    <source>
        <dbReference type="EMBL" id="QLY90042.1"/>
    </source>
</evidence>
<dbReference type="InterPro" id="IPR001457">
    <property type="entry name" value="NADH_UbQ/plastoQ_OxRdtase_su6"/>
</dbReference>
<dbReference type="AlphaFoldDB" id="A0A7D7ADM0"/>
<evidence type="ECO:0000256" key="5">
    <source>
        <dbReference type="ARBA" id="ARBA00022448"/>
    </source>
</evidence>
<sequence>MTQMIVFFLMTISSMMFIQMTHPLAMGLMLLIQSFLTCLITGLMYNSFWYSYVLFLVFLGGMLILFIYVTSLASNEMFSFSLKIMIKSMMLFTILMLMLMIMDTTLISNLFENDNLKSFFNKQNLMPMNSISLMNIYNFPINLISILLMNYLLLTLVVVVKITNLSYGPLRPMN</sequence>
<feature type="transmembrane region" description="Helical" evidence="15">
    <location>
        <begin position="21"/>
        <end position="43"/>
    </location>
</feature>
<keyword evidence="7 15" id="KW-0812">Transmembrane</keyword>
<protein>
    <recommendedName>
        <fullName evidence="4 15">NADH-ubiquinone oxidoreductase chain 6</fullName>
        <ecNumber evidence="3 15">7.1.1.2</ecNumber>
    </recommendedName>
</protein>
<evidence type="ECO:0000256" key="4">
    <source>
        <dbReference type="ARBA" id="ARBA00021095"/>
    </source>
</evidence>
<proteinExistence type="inferred from homology"/>
<feature type="transmembrane region" description="Helical" evidence="15">
    <location>
        <begin position="136"/>
        <end position="160"/>
    </location>
</feature>
<name>A0A7D7ADM0_9DIPT</name>
<geneLocation type="mitochondrion" evidence="16"/>
<reference evidence="16" key="1">
    <citation type="submission" date="2020-06" db="EMBL/GenBank/DDBJ databases">
        <title>DNAmark Project.</title>
        <authorList>
            <person name="Leerhoei F."/>
        </authorList>
    </citation>
    <scope>NUCLEOTIDE SEQUENCE</scope>
    <source>
        <strain evidence="16">DM923</strain>
    </source>
</reference>
<dbReference type="Pfam" id="PF00499">
    <property type="entry name" value="Oxidored_q3"/>
    <property type="match status" value="1"/>
</dbReference>
<evidence type="ECO:0000256" key="6">
    <source>
        <dbReference type="ARBA" id="ARBA00022660"/>
    </source>
</evidence>
<evidence type="ECO:0000256" key="13">
    <source>
        <dbReference type="ARBA" id="ARBA00023136"/>
    </source>
</evidence>
<dbReference type="InterPro" id="IPR050269">
    <property type="entry name" value="ComplexI_Subunit6"/>
</dbReference>
<dbReference type="EMBL" id="MT584142">
    <property type="protein sequence ID" value="QLY90042.1"/>
    <property type="molecule type" value="Genomic_DNA"/>
</dbReference>
<evidence type="ECO:0000256" key="2">
    <source>
        <dbReference type="ARBA" id="ARBA00005698"/>
    </source>
</evidence>
<keyword evidence="8 15" id="KW-1278">Translocase</keyword>
<comment type="function">
    <text evidence="15">Core subunit of the mitochondrial membrane respiratory chain NADH dehydrogenase (Complex I) which catalyzes electron transfer from NADH through the respiratory chain, using ubiquinone as an electron acceptor. Essential for the catalytic activity and assembly of complex I.</text>
</comment>
<dbReference type="GO" id="GO:0008137">
    <property type="term" value="F:NADH dehydrogenase (ubiquinone) activity"/>
    <property type="evidence" value="ECO:0007669"/>
    <property type="project" value="UniProtKB-UniRule"/>
</dbReference>
<evidence type="ECO:0000256" key="3">
    <source>
        <dbReference type="ARBA" id="ARBA00012944"/>
    </source>
</evidence>
<evidence type="ECO:0000256" key="11">
    <source>
        <dbReference type="ARBA" id="ARBA00023027"/>
    </source>
</evidence>
<comment type="subcellular location">
    <subcellularLocation>
        <location evidence="1 15">Mitochondrion membrane</location>
        <topology evidence="1 15">Multi-pass membrane protein</topology>
    </subcellularLocation>
</comment>